<dbReference type="PANTHER" id="PTHR11908:SF132">
    <property type="entry name" value="ALDEHYDE OXIDASE 1-RELATED"/>
    <property type="match status" value="1"/>
</dbReference>
<dbReference type="GO" id="GO:0005506">
    <property type="term" value="F:iron ion binding"/>
    <property type="evidence" value="ECO:0007669"/>
    <property type="project" value="InterPro"/>
</dbReference>
<dbReference type="Gene3D" id="3.30.365.10">
    <property type="entry name" value="Aldehyde oxidase/xanthine dehydrogenase, molybdopterin binding domain"/>
    <property type="match status" value="4"/>
</dbReference>
<feature type="domain" description="Aldehyde oxidase/xanthine dehydrogenase a/b hammerhead" evidence="3">
    <location>
        <begin position="26"/>
        <end position="142"/>
    </location>
</feature>
<evidence type="ECO:0000256" key="2">
    <source>
        <dbReference type="ARBA" id="ARBA00023002"/>
    </source>
</evidence>
<dbReference type="SUPFAM" id="SSF56003">
    <property type="entry name" value="Molybdenum cofactor-binding domain"/>
    <property type="match status" value="1"/>
</dbReference>
<proteinExistence type="predicted"/>
<keyword evidence="1" id="KW-0500">Molybdenum</keyword>
<dbReference type="PANTHER" id="PTHR11908">
    <property type="entry name" value="XANTHINE DEHYDROGENASE"/>
    <property type="match status" value="1"/>
</dbReference>
<dbReference type="GO" id="GO:0016491">
    <property type="term" value="F:oxidoreductase activity"/>
    <property type="evidence" value="ECO:0007669"/>
    <property type="project" value="UniProtKB-KW"/>
</dbReference>
<evidence type="ECO:0000259" key="3">
    <source>
        <dbReference type="SMART" id="SM01008"/>
    </source>
</evidence>
<accession>A0A381Y6S3</accession>
<dbReference type="Pfam" id="PF02738">
    <property type="entry name" value="MoCoBD_1"/>
    <property type="match status" value="1"/>
</dbReference>
<evidence type="ECO:0000313" key="4">
    <source>
        <dbReference type="EMBL" id="SVA72311.1"/>
    </source>
</evidence>
<dbReference type="InterPro" id="IPR037165">
    <property type="entry name" value="AldOxase/xan_DH_Mopterin-bd_sf"/>
</dbReference>
<keyword evidence="2" id="KW-0560">Oxidoreductase</keyword>
<dbReference type="Pfam" id="PF01315">
    <property type="entry name" value="Ald_Xan_dh_C"/>
    <property type="match status" value="1"/>
</dbReference>
<reference evidence="4" key="1">
    <citation type="submission" date="2018-05" db="EMBL/GenBank/DDBJ databases">
        <authorList>
            <person name="Lanie J.A."/>
            <person name="Ng W.-L."/>
            <person name="Kazmierczak K.M."/>
            <person name="Andrzejewski T.M."/>
            <person name="Davidsen T.M."/>
            <person name="Wayne K.J."/>
            <person name="Tettelin H."/>
            <person name="Glass J.I."/>
            <person name="Rusch D."/>
            <person name="Podicherti R."/>
            <person name="Tsui H.-C.T."/>
            <person name="Winkler M.E."/>
        </authorList>
    </citation>
    <scope>NUCLEOTIDE SEQUENCE</scope>
</reference>
<organism evidence="4">
    <name type="scientific">marine metagenome</name>
    <dbReference type="NCBI Taxonomy" id="408172"/>
    <lineage>
        <taxon>unclassified sequences</taxon>
        <taxon>metagenomes</taxon>
        <taxon>ecological metagenomes</taxon>
    </lineage>
</organism>
<evidence type="ECO:0000256" key="1">
    <source>
        <dbReference type="ARBA" id="ARBA00022505"/>
    </source>
</evidence>
<dbReference type="InterPro" id="IPR036856">
    <property type="entry name" value="Ald_Oxase/Xan_DH_a/b_sf"/>
</dbReference>
<dbReference type="InterPro" id="IPR016208">
    <property type="entry name" value="Ald_Oxase/xanthine_DH-like"/>
</dbReference>
<dbReference type="Pfam" id="PF20256">
    <property type="entry name" value="MoCoBD_2"/>
    <property type="match status" value="1"/>
</dbReference>
<dbReference type="AlphaFoldDB" id="A0A381Y6S3"/>
<dbReference type="SMART" id="SM01008">
    <property type="entry name" value="Ald_Xan_dh_C"/>
    <property type="match status" value="1"/>
</dbReference>
<feature type="non-terminal residue" evidence="4">
    <location>
        <position position="543"/>
    </location>
</feature>
<name>A0A381Y6S3_9ZZZZ</name>
<gene>
    <name evidence="4" type="ORF">METZ01_LOCUS125165</name>
</gene>
<dbReference type="Gene3D" id="3.90.1170.50">
    <property type="entry name" value="Aldehyde oxidase/xanthine dehydrogenase, a/b hammerhead"/>
    <property type="match status" value="1"/>
</dbReference>
<protein>
    <recommendedName>
        <fullName evidence="3">Aldehyde oxidase/xanthine dehydrogenase a/b hammerhead domain-containing protein</fullName>
    </recommendedName>
</protein>
<sequence>MATQIPKNYSVIGKRPVRHDGADKVTGKAQYGADLNLPGMLFGKVLRSPHAHARIKSIDLSAALANPEVKAIVTSSDLSPLPDKPAEVGEDLYANMKYVRDRILASDKVLFKGHPIAAIAARGLHEAEELLSLIKVEYEILESVTDVEAAMAENAPILHDSIKFASMSGDEVFGSNIASHDQYILGDIDQGFKKADLTIEREYRTKTVHQGYIEPQNGTASWRPDGHVTIWCSSQGHFGIRDQVSTVLGLPVSKVTIVPMEIGGGFGGKLPCYLEPLAALLSKKTGNPVKMFMTRSEVIEASGPTSGSFVRVKIGVTNDGKITAAQGYLAFEAGAFPGSPIGGATACMLSPYDIENLQLDGYDVVDNKPKTTAYRAPGAPIGALAVETVIDEIAEELKIDPIDLRLLNAAKEGTRRSDGVVNGKIGMIELSEIVKNHAHYQTPLEKVEGKLRGRGIAFGYWRNNTGPAACVATVTPDGVVNLSEGSVDIGGSRTAISQQLAEVLSIPVEDVNPQVADTDSIGYTSVTGGSGVAFKSGWAAFEA</sequence>
<dbReference type="InterPro" id="IPR046867">
    <property type="entry name" value="AldOxase/xan_DH_MoCoBD2"/>
</dbReference>
<dbReference type="EMBL" id="UINC01017442">
    <property type="protein sequence ID" value="SVA72311.1"/>
    <property type="molecule type" value="Genomic_DNA"/>
</dbReference>
<dbReference type="InterPro" id="IPR000674">
    <property type="entry name" value="Ald_Oxase/Xan_DH_a/b"/>
</dbReference>
<dbReference type="InterPro" id="IPR008274">
    <property type="entry name" value="AldOxase/xan_DH_MoCoBD1"/>
</dbReference>
<dbReference type="SUPFAM" id="SSF54665">
    <property type="entry name" value="CO dehydrogenase molybdoprotein N-domain-like"/>
    <property type="match status" value="1"/>
</dbReference>